<dbReference type="InterPro" id="IPR011257">
    <property type="entry name" value="DNA_glycosylase"/>
</dbReference>
<dbReference type="InterPro" id="IPR023170">
    <property type="entry name" value="HhH_base_excis_C"/>
</dbReference>
<evidence type="ECO:0000256" key="10">
    <source>
        <dbReference type="ARBA" id="ARBA00023014"/>
    </source>
</evidence>
<evidence type="ECO:0000256" key="1">
    <source>
        <dbReference type="ARBA" id="ARBA00000843"/>
    </source>
</evidence>
<dbReference type="InterPro" id="IPR044298">
    <property type="entry name" value="MIG/MutY"/>
</dbReference>
<keyword evidence="8" id="KW-0378">Hydrolase</keyword>
<comment type="catalytic activity">
    <reaction evidence="1 13">
        <text>Hydrolyzes free adenine bases from 7,8-dihydro-8-oxoguanine:adenine mismatched double-stranded DNA, leaving an apurinic site.</text>
        <dbReference type="EC" id="3.2.2.31"/>
    </reaction>
</comment>
<dbReference type="EMBL" id="DWYG01000089">
    <property type="protein sequence ID" value="HJB41964.1"/>
    <property type="molecule type" value="Genomic_DNA"/>
</dbReference>
<keyword evidence="5" id="KW-0004">4Fe-4S</keyword>
<keyword evidence="6" id="KW-0479">Metal-binding</keyword>
<gene>
    <name evidence="15" type="ORF">H9945_05630</name>
</gene>
<name>A0A9D2M6Y8_9FIRM</name>
<sequence>EGLLTWFWQHRRLLPFRQEPSAYHIWVSEIMLQQTRVAAALPYYERFVAELPDPAALAACPPDRLRKLWQGLGYYNRAANMQKAARLVCEQYGGSLPADWQALRALPGIGEYTAGAIASIAFGIRAPAVDGNVLRVFARLYNDDADITKPAVRRRFTGLVLDEMPPDAPGPFNEALMELGALVCLPGAPACASCPVAALCRGRAAGRAARLPCKPPRKEKQRLPVTVALVESEAGLLLQRRPAKGLLANLWQPAAFEGRSLDCAGLDAALAPLGLQVEWLRALPPARHVFTHRIWELSGWQGKAPAVPLPAGYAWAQPDELAERYPVPSAFAAYLPGRGL</sequence>
<comment type="caution">
    <text evidence="15">The sequence shown here is derived from an EMBL/GenBank/DDBJ whole genome shotgun (WGS) entry which is preliminary data.</text>
</comment>
<dbReference type="GO" id="GO:0000701">
    <property type="term" value="F:purine-specific mismatch base pair DNA N-glycosylase activity"/>
    <property type="evidence" value="ECO:0007669"/>
    <property type="project" value="UniProtKB-EC"/>
</dbReference>
<evidence type="ECO:0000256" key="9">
    <source>
        <dbReference type="ARBA" id="ARBA00023004"/>
    </source>
</evidence>
<dbReference type="GO" id="GO:0006298">
    <property type="term" value="P:mismatch repair"/>
    <property type="evidence" value="ECO:0007669"/>
    <property type="project" value="TreeGrafter"/>
</dbReference>
<feature type="non-terminal residue" evidence="15">
    <location>
        <position position="1"/>
    </location>
</feature>
<proteinExistence type="inferred from homology"/>
<dbReference type="CDD" id="cd03431">
    <property type="entry name" value="NUDIX_DNA_Glycosylase_C-MutY"/>
    <property type="match status" value="1"/>
</dbReference>
<dbReference type="GO" id="GO:0032357">
    <property type="term" value="F:oxidized purine DNA binding"/>
    <property type="evidence" value="ECO:0007669"/>
    <property type="project" value="TreeGrafter"/>
</dbReference>
<evidence type="ECO:0000256" key="13">
    <source>
        <dbReference type="RuleBase" id="RU365096"/>
    </source>
</evidence>
<keyword evidence="11" id="KW-0234">DNA repair</keyword>
<dbReference type="GO" id="GO:0034039">
    <property type="term" value="F:8-oxo-7,8-dihydroguanine DNA N-glycosylase activity"/>
    <property type="evidence" value="ECO:0007669"/>
    <property type="project" value="TreeGrafter"/>
</dbReference>
<evidence type="ECO:0000256" key="8">
    <source>
        <dbReference type="ARBA" id="ARBA00022801"/>
    </source>
</evidence>
<keyword evidence="12 13" id="KW-0326">Glycosidase</keyword>
<evidence type="ECO:0000256" key="4">
    <source>
        <dbReference type="ARBA" id="ARBA00022023"/>
    </source>
</evidence>
<dbReference type="PROSITE" id="PS01155">
    <property type="entry name" value="ENDONUCLEASE_III_2"/>
    <property type="match status" value="1"/>
</dbReference>
<evidence type="ECO:0000256" key="5">
    <source>
        <dbReference type="ARBA" id="ARBA00022485"/>
    </source>
</evidence>
<dbReference type="Gene3D" id="3.90.79.10">
    <property type="entry name" value="Nucleoside Triphosphate Pyrophosphohydrolase"/>
    <property type="match status" value="1"/>
</dbReference>
<feature type="domain" description="HhH-GPD" evidence="14">
    <location>
        <begin position="31"/>
        <end position="182"/>
    </location>
</feature>
<dbReference type="Pfam" id="PF14815">
    <property type="entry name" value="NUDIX_4"/>
    <property type="match status" value="1"/>
</dbReference>
<dbReference type="PANTHER" id="PTHR42944">
    <property type="entry name" value="ADENINE DNA GLYCOSYLASE"/>
    <property type="match status" value="1"/>
</dbReference>
<evidence type="ECO:0000256" key="3">
    <source>
        <dbReference type="ARBA" id="ARBA00012045"/>
    </source>
</evidence>
<evidence type="ECO:0000256" key="12">
    <source>
        <dbReference type="ARBA" id="ARBA00023295"/>
    </source>
</evidence>
<dbReference type="SUPFAM" id="SSF48150">
    <property type="entry name" value="DNA-glycosylase"/>
    <property type="match status" value="1"/>
</dbReference>
<keyword evidence="9 13" id="KW-0408">Iron</keyword>
<dbReference type="Gene3D" id="1.10.1670.10">
    <property type="entry name" value="Helix-hairpin-Helix base-excision DNA repair enzymes (C-terminal)"/>
    <property type="match status" value="1"/>
</dbReference>
<organism evidence="15 16">
    <name type="scientific">Candidatus Gemmiger avicola</name>
    <dbReference type="NCBI Taxonomy" id="2838605"/>
    <lineage>
        <taxon>Bacteria</taxon>
        <taxon>Bacillati</taxon>
        <taxon>Bacillota</taxon>
        <taxon>Clostridia</taxon>
        <taxon>Eubacteriales</taxon>
        <taxon>Gemmiger</taxon>
    </lineage>
</organism>
<dbReference type="PANTHER" id="PTHR42944:SF1">
    <property type="entry name" value="ADENINE DNA GLYCOSYLASE"/>
    <property type="match status" value="1"/>
</dbReference>
<dbReference type="Proteomes" id="UP000886803">
    <property type="component" value="Unassembled WGS sequence"/>
</dbReference>
<dbReference type="InterPro" id="IPR029119">
    <property type="entry name" value="MutY_C"/>
</dbReference>
<evidence type="ECO:0000256" key="7">
    <source>
        <dbReference type="ARBA" id="ARBA00022763"/>
    </source>
</evidence>
<dbReference type="GO" id="GO:0035485">
    <property type="term" value="F:adenine/guanine mispair binding"/>
    <property type="evidence" value="ECO:0007669"/>
    <property type="project" value="TreeGrafter"/>
</dbReference>
<accession>A0A9D2M6Y8</accession>
<dbReference type="Pfam" id="PF00730">
    <property type="entry name" value="HhH-GPD"/>
    <property type="match status" value="1"/>
</dbReference>
<comment type="cofactor">
    <cofactor evidence="13">
        <name>[4Fe-4S] cluster</name>
        <dbReference type="ChEBI" id="CHEBI:49883"/>
    </cofactor>
    <text evidence="13">Binds 1 [4Fe-4S] cluster.</text>
</comment>
<dbReference type="EC" id="3.2.2.31" evidence="3 13"/>
<protein>
    <recommendedName>
        <fullName evidence="4 13">Adenine DNA glycosylase</fullName>
        <ecNumber evidence="3 13">3.2.2.31</ecNumber>
    </recommendedName>
</protein>
<reference evidence="15" key="2">
    <citation type="submission" date="2021-04" db="EMBL/GenBank/DDBJ databases">
        <authorList>
            <person name="Gilroy R."/>
        </authorList>
    </citation>
    <scope>NUCLEOTIDE SEQUENCE</scope>
    <source>
        <strain evidence="15">ChiBcec8-13705</strain>
    </source>
</reference>
<evidence type="ECO:0000313" key="16">
    <source>
        <dbReference type="Proteomes" id="UP000886803"/>
    </source>
</evidence>
<dbReference type="GO" id="GO:0006284">
    <property type="term" value="P:base-excision repair"/>
    <property type="evidence" value="ECO:0007669"/>
    <property type="project" value="UniProtKB-UniRule"/>
</dbReference>
<keyword evidence="10" id="KW-0411">Iron-sulfur</keyword>
<dbReference type="CDD" id="cd00056">
    <property type="entry name" value="ENDO3c"/>
    <property type="match status" value="1"/>
</dbReference>
<comment type="similarity">
    <text evidence="2 13">Belongs to the Nth/MutY family.</text>
</comment>
<dbReference type="Gene3D" id="1.10.340.30">
    <property type="entry name" value="Hypothetical protein, domain 2"/>
    <property type="match status" value="1"/>
</dbReference>
<dbReference type="InterPro" id="IPR004036">
    <property type="entry name" value="Endonuclease-III-like_CS2"/>
</dbReference>
<dbReference type="GO" id="GO:0046872">
    <property type="term" value="F:metal ion binding"/>
    <property type="evidence" value="ECO:0007669"/>
    <property type="project" value="UniProtKB-UniRule"/>
</dbReference>
<comment type="function">
    <text evidence="13">Adenine glycosylase active on G-A mispairs.</text>
</comment>
<evidence type="ECO:0000256" key="6">
    <source>
        <dbReference type="ARBA" id="ARBA00022723"/>
    </source>
</evidence>
<evidence type="ECO:0000256" key="2">
    <source>
        <dbReference type="ARBA" id="ARBA00008343"/>
    </source>
</evidence>
<dbReference type="AlphaFoldDB" id="A0A9D2M6Y8"/>
<reference evidence="15" key="1">
    <citation type="journal article" date="2021" name="PeerJ">
        <title>Extensive microbial diversity within the chicken gut microbiome revealed by metagenomics and culture.</title>
        <authorList>
            <person name="Gilroy R."/>
            <person name="Ravi A."/>
            <person name="Getino M."/>
            <person name="Pursley I."/>
            <person name="Horton D.L."/>
            <person name="Alikhan N.F."/>
            <person name="Baker D."/>
            <person name="Gharbi K."/>
            <person name="Hall N."/>
            <person name="Watson M."/>
            <person name="Adriaenssens E.M."/>
            <person name="Foster-Nyarko E."/>
            <person name="Jarju S."/>
            <person name="Secka A."/>
            <person name="Antonio M."/>
            <person name="Oren A."/>
            <person name="Chaudhuri R.R."/>
            <person name="La Ragione R."/>
            <person name="Hildebrand F."/>
            <person name="Pallen M.J."/>
        </authorList>
    </citation>
    <scope>NUCLEOTIDE SEQUENCE</scope>
    <source>
        <strain evidence="15">ChiBcec8-13705</strain>
    </source>
</reference>
<evidence type="ECO:0000256" key="11">
    <source>
        <dbReference type="ARBA" id="ARBA00023204"/>
    </source>
</evidence>
<dbReference type="SUPFAM" id="SSF55811">
    <property type="entry name" value="Nudix"/>
    <property type="match status" value="1"/>
</dbReference>
<dbReference type="InterPro" id="IPR015797">
    <property type="entry name" value="NUDIX_hydrolase-like_dom_sf"/>
</dbReference>
<dbReference type="GO" id="GO:0051539">
    <property type="term" value="F:4 iron, 4 sulfur cluster binding"/>
    <property type="evidence" value="ECO:0007669"/>
    <property type="project" value="UniProtKB-UniRule"/>
</dbReference>
<evidence type="ECO:0000259" key="14">
    <source>
        <dbReference type="SMART" id="SM00478"/>
    </source>
</evidence>
<dbReference type="SMART" id="SM00478">
    <property type="entry name" value="ENDO3c"/>
    <property type="match status" value="1"/>
</dbReference>
<dbReference type="InterPro" id="IPR003265">
    <property type="entry name" value="HhH-GPD_domain"/>
</dbReference>
<evidence type="ECO:0000313" key="15">
    <source>
        <dbReference type="EMBL" id="HJB41964.1"/>
    </source>
</evidence>
<keyword evidence="7 13" id="KW-0227">DNA damage</keyword>